<name>A0A0F9IG66_9ZZZZ</name>
<dbReference type="EMBL" id="LAZR01012491">
    <property type="protein sequence ID" value="KKM26556.1"/>
    <property type="molecule type" value="Genomic_DNA"/>
</dbReference>
<proteinExistence type="predicted"/>
<sequence length="55" mass="6532">MQEGKIERLEELHTEVLDKIDGLETKVGDFATKFDRYLEEEIRRLRETPVRSNTP</sequence>
<accession>A0A0F9IG66</accession>
<gene>
    <name evidence="1" type="ORF">LCGC14_1583620</name>
</gene>
<evidence type="ECO:0000313" key="1">
    <source>
        <dbReference type="EMBL" id="KKM26556.1"/>
    </source>
</evidence>
<comment type="caution">
    <text evidence="1">The sequence shown here is derived from an EMBL/GenBank/DDBJ whole genome shotgun (WGS) entry which is preliminary data.</text>
</comment>
<protein>
    <submittedName>
        <fullName evidence="1">Uncharacterized protein</fullName>
    </submittedName>
</protein>
<dbReference type="AlphaFoldDB" id="A0A0F9IG66"/>
<reference evidence="1" key="1">
    <citation type="journal article" date="2015" name="Nature">
        <title>Complex archaea that bridge the gap between prokaryotes and eukaryotes.</title>
        <authorList>
            <person name="Spang A."/>
            <person name="Saw J.H."/>
            <person name="Jorgensen S.L."/>
            <person name="Zaremba-Niedzwiedzka K."/>
            <person name="Martijn J."/>
            <person name="Lind A.E."/>
            <person name="van Eijk R."/>
            <person name="Schleper C."/>
            <person name="Guy L."/>
            <person name="Ettema T.J."/>
        </authorList>
    </citation>
    <scope>NUCLEOTIDE SEQUENCE</scope>
</reference>
<organism evidence="1">
    <name type="scientific">marine sediment metagenome</name>
    <dbReference type="NCBI Taxonomy" id="412755"/>
    <lineage>
        <taxon>unclassified sequences</taxon>
        <taxon>metagenomes</taxon>
        <taxon>ecological metagenomes</taxon>
    </lineage>
</organism>